<keyword evidence="2" id="KW-0175">Coiled coil</keyword>
<keyword evidence="1" id="KW-0507">mRNA processing</keyword>
<protein>
    <recommendedName>
        <fullName evidence="4">CID domain-containing protein</fullName>
    </recommendedName>
</protein>
<sequence length="563" mass="61381">MNNVFNAQILAEKLSKLNNSQQSIETLSHWCIFHRNKAKQVVETWDKLFNSSQKEQRVSFLYLANDILQNSRRKGSEFVNEFWKVLPAALKDVYENGDDHGKKAMSRLVDIWEERKVFGSRGRNLKDEIIGRNLKDEIIGKDPPPLPKNNGKGSNSIKIVKKDAHSIRLKLAIGGIAEKIITAFQAVHDEHFNEDTALNKCKAAIRLVGKMEKDVDNACTQGNQHGSVLANELQEQDNVLRQCVKQLESVEATRAALVAQLKETLQDEESKLELICTQLQVAHAQIDQASNMRQRLTSATVSGPGQTTSTTLLVAETMNVVEPNPLPVQPTSNVPQPPLTQSVTLSASSQSTAEEDHMKATAAAVAAKLAASTSSAQMLTSVLSSLVAEEAASMNGGSKSGRFGSSLPFSGEKRPRLEKPMPVSEMGSTAYFANVQQQPLTNSPLTPGQASTATMQPISQANQVQTPFPPLPPLPPPTAHQYAQSTGMMAGVMPYGYGATSLPPPPPFHTHMAMGLARPGTQPQQQSQQQQQQQPVTGSYYRPSGIGFYGQNHQPTTSPVPRQ</sequence>
<evidence type="ECO:0000313" key="6">
    <source>
        <dbReference type="Proteomes" id="UP001141806"/>
    </source>
</evidence>
<evidence type="ECO:0000259" key="4">
    <source>
        <dbReference type="PROSITE" id="PS51391"/>
    </source>
</evidence>
<feature type="compositionally biased region" description="Low complexity" evidence="3">
    <location>
        <begin position="522"/>
        <end position="535"/>
    </location>
</feature>
<dbReference type="PANTHER" id="PTHR12460">
    <property type="entry name" value="CYCLIN-DEPENDENT KINASE INHIBITOR-RELATED PROTEIN"/>
    <property type="match status" value="1"/>
</dbReference>
<organism evidence="5 6">
    <name type="scientific">Protea cynaroides</name>
    <dbReference type="NCBI Taxonomy" id="273540"/>
    <lineage>
        <taxon>Eukaryota</taxon>
        <taxon>Viridiplantae</taxon>
        <taxon>Streptophyta</taxon>
        <taxon>Embryophyta</taxon>
        <taxon>Tracheophyta</taxon>
        <taxon>Spermatophyta</taxon>
        <taxon>Magnoliopsida</taxon>
        <taxon>Proteales</taxon>
        <taxon>Proteaceae</taxon>
        <taxon>Protea</taxon>
    </lineage>
</organism>
<dbReference type="Gene3D" id="1.25.40.90">
    <property type="match status" value="1"/>
</dbReference>
<name>A0A9Q0L0A8_9MAGN</name>
<dbReference type="Pfam" id="PF04818">
    <property type="entry name" value="CID"/>
    <property type="match status" value="1"/>
</dbReference>
<dbReference type="AlphaFoldDB" id="A0A9Q0L0A8"/>
<dbReference type="PANTHER" id="PTHR12460:SF0">
    <property type="entry name" value="CID DOMAIN-CONTAINING PROTEIN-RELATED"/>
    <property type="match status" value="1"/>
</dbReference>
<evidence type="ECO:0000313" key="5">
    <source>
        <dbReference type="EMBL" id="KAJ4980058.1"/>
    </source>
</evidence>
<feature type="region of interest" description="Disordered" evidence="3">
    <location>
        <begin position="394"/>
        <end position="421"/>
    </location>
</feature>
<comment type="caution">
    <text evidence="5">The sequence shown here is derived from an EMBL/GenBank/DDBJ whole genome shotgun (WGS) entry which is preliminary data.</text>
</comment>
<feature type="region of interest" description="Disordered" evidence="3">
    <location>
        <begin position="323"/>
        <end position="356"/>
    </location>
</feature>
<dbReference type="PROSITE" id="PS51391">
    <property type="entry name" value="CID"/>
    <property type="match status" value="1"/>
</dbReference>
<feature type="compositionally biased region" description="Polar residues" evidence="3">
    <location>
        <begin position="551"/>
        <end position="563"/>
    </location>
</feature>
<dbReference type="InterPro" id="IPR006569">
    <property type="entry name" value="CID_dom"/>
</dbReference>
<dbReference type="CDD" id="cd16981">
    <property type="entry name" value="CID_RPRD_like"/>
    <property type="match status" value="1"/>
</dbReference>
<dbReference type="Proteomes" id="UP001141806">
    <property type="component" value="Unassembled WGS sequence"/>
</dbReference>
<dbReference type="FunFam" id="1.25.40.90:FF:000018">
    <property type="entry name" value="ENTH/VHS family protein isoform 1"/>
    <property type="match status" value="1"/>
</dbReference>
<gene>
    <name evidence="5" type="ORF">NE237_010838</name>
</gene>
<dbReference type="GO" id="GO:0000993">
    <property type="term" value="F:RNA polymerase II complex binding"/>
    <property type="evidence" value="ECO:0007669"/>
    <property type="project" value="TreeGrafter"/>
</dbReference>
<dbReference type="OrthoDB" id="10069473at2759"/>
<keyword evidence="6" id="KW-1185">Reference proteome</keyword>
<dbReference type="GO" id="GO:0005634">
    <property type="term" value="C:nucleus"/>
    <property type="evidence" value="ECO:0007669"/>
    <property type="project" value="UniProtKB-ARBA"/>
</dbReference>
<feature type="domain" description="CID" evidence="4">
    <location>
        <begin position="2"/>
        <end position="134"/>
    </location>
</feature>
<dbReference type="EMBL" id="JAMYWD010000002">
    <property type="protein sequence ID" value="KAJ4980058.1"/>
    <property type="molecule type" value="Genomic_DNA"/>
</dbReference>
<dbReference type="SUPFAM" id="SSF48464">
    <property type="entry name" value="ENTH/VHS domain"/>
    <property type="match status" value="1"/>
</dbReference>
<evidence type="ECO:0000256" key="1">
    <source>
        <dbReference type="ARBA" id="ARBA00022664"/>
    </source>
</evidence>
<reference evidence="5" key="1">
    <citation type="journal article" date="2023" name="Plant J.">
        <title>The genome of the king protea, Protea cynaroides.</title>
        <authorList>
            <person name="Chang J."/>
            <person name="Duong T.A."/>
            <person name="Schoeman C."/>
            <person name="Ma X."/>
            <person name="Roodt D."/>
            <person name="Barker N."/>
            <person name="Li Z."/>
            <person name="Van de Peer Y."/>
            <person name="Mizrachi E."/>
        </authorList>
    </citation>
    <scope>NUCLEOTIDE SEQUENCE</scope>
    <source>
        <tissue evidence="5">Young leaves</tissue>
    </source>
</reference>
<evidence type="ECO:0000256" key="3">
    <source>
        <dbReference type="SAM" id="MobiDB-lite"/>
    </source>
</evidence>
<feature type="coiled-coil region" evidence="2">
    <location>
        <begin position="247"/>
        <end position="278"/>
    </location>
</feature>
<proteinExistence type="predicted"/>
<feature type="region of interest" description="Disordered" evidence="3">
    <location>
        <begin position="502"/>
        <end position="563"/>
    </location>
</feature>
<feature type="compositionally biased region" description="Polar residues" evidence="3">
    <location>
        <begin position="329"/>
        <end position="352"/>
    </location>
</feature>
<dbReference type="InterPro" id="IPR008942">
    <property type="entry name" value="ENTH_VHS"/>
</dbReference>
<dbReference type="GO" id="GO:0031124">
    <property type="term" value="P:mRNA 3'-end processing"/>
    <property type="evidence" value="ECO:0007669"/>
    <property type="project" value="TreeGrafter"/>
</dbReference>
<evidence type="ECO:0000256" key="2">
    <source>
        <dbReference type="SAM" id="Coils"/>
    </source>
</evidence>
<accession>A0A9Q0L0A8</accession>
<dbReference type="SMART" id="SM00582">
    <property type="entry name" value="RPR"/>
    <property type="match status" value="1"/>
</dbReference>